<evidence type="ECO:0000313" key="1">
    <source>
        <dbReference type="EMBL" id="BCR87918.1"/>
    </source>
</evidence>
<reference evidence="1" key="1">
    <citation type="submission" date="2021-01" db="EMBL/GenBank/DDBJ databases">
        <authorList>
            <consortium name="Aspergillus chevalieri M1 genome sequencing consortium"/>
            <person name="Kazuki M."/>
            <person name="Futagami T."/>
        </authorList>
    </citation>
    <scope>NUCLEOTIDE SEQUENCE</scope>
    <source>
        <strain evidence="1">M1</strain>
    </source>
</reference>
<proteinExistence type="predicted"/>
<dbReference type="Proteomes" id="UP000637239">
    <property type="component" value="Chromosome 4"/>
</dbReference>
<sequence>MTIPTTIRSLLSLLRSILLRSDGGDAKISKHSQALFETTKRLLAEVVNEGLVDATIGGSKNNPYLYLHRRSPAMENDRKWLKVGLQPGIMLETRDGKVTAVVRPDSLQQPVVISNGSGEEEELDPGILFQFLSPWLVEDADEDILNEIALELGNSARNQGKPYIPVRESLDTC</sequence>
<organism evidence="1 2">
    <name type="scientific">Aspergillus chevalieri</name>
    <name type="common">Eurotium chevalieri</name>
    <dbReference type="NCBI Taxonomy" id="182096"/>
    <lineage>
        <taxon>Eukaryota</taxon>
        <taxon>Fungi</taxon>
        <taxon>Dikarya</taxon>
        <taxon>Ascomycota</taxon>
        <taxon>Pezizomycotina</taxon>
        <taxon>Eurotiomycetes</taxon>
        <taxon>Eurotiomycetidae</taxon>
        <taxon>Eurotiales</taxon>
        <taxon>Aspergillaceae</taxon>
        <taxon>Aspergillus</taxon>
        <taxon>Aspergillus subgen. Aspergillus</taxon>
    </lineage>
</organism>
<gene>
    <name evidence="1" type="ORF">ACHE_40483S</name>
</gene>
<reference evidence="1" key="2">
    <citation type="submission" date="2021-02" db="EMBL/GenBank/DDBJ databases">
        <title>Aspergillus chevalieri M1 genome sequence.</title>
        <authorList>
            <person name="Kadooka C."/>
            <person name="Mori K."/>
            <person name="Futagami T."/>
        </authorList>
    </citation>
    <scope>NUCLEOTIDE SEQUENCE</scope>
    <source>
        <strain evidence="1">M1</strain>
    </source>
</reference>
<dbReference type="GeneID" id="66982278"/>
<dbReference type="EMBL" id="AP024419">
    <property type="protein sequence ID" value="BCR87918.1"/>
    <property type="molecule type" value="Genomic_DNA"/>
</dbReference>
<keyword evidence="2" id="KW-1185">Reference proteome</keyword>
<evidence type="ECO:0000313" key="2">
    <source>
        <dbReference type="Proteomes" id="UP000637239"/>
    </source>
</evidence>
<name>A0A7R7ZMV7_ASPCH</name>
<accession>A0A7R7ZMV7</accession>
<dbReference type="RefSeq" id="XP_043136440.1">
    <property type="nucleotide sequence ID" value="XM_043278685.1"/>
</dbReference>
<dbReference type="KEGG" id="ache:ACHE_40483S"/>
<dbReference type="AlphaFoldDB" id="A0A7R7ZMV7"/>
<protein>
    <submittedName>
        <fullName evidence="1">Uncharacterized protein</fullName>
    </submittedName>
</protein>